<keyword evidence="5 6" id="KW-0472">Membrane</keyword>
<organism evidence="8 9">
    <name type="scientific">Stylonychia lemnae</name>
    <name type="common">Ciliate</name>
    <dbReference type="NCBI Taxonomy" id="5949"/>
    <lineage>
        <taxon>Eukaryota</taxon>
        <taxon>Sar</taxon>
        <taxon>Alveolata</taxon>
        <taxon>Ciliophora</taxon>
        <taxon>Intramacronucleata</taxon>
        <taxon>Spirotrichea</taxon>
        <taxon>Stichotrichia</taxon>
        <taxon>Sporadotrichida</taxon>
        <taxon>Oxytrichidae</taxon>
        <taxon>Stylonychinae</taxon>
        <taxon>Stylonychia</taxon>
    </lineage>
</organism>
<proteinExistence type="predicted"/>
<evidence type="ECO:0000259" key="7">
    <source>
        <dbReference type="Pfam" id="PF02687"/>
    </source>
</evidence>
<evidence type="ECO:0000256" key="6">
    <source>
        <dbReference type="SAM" id="Phobius"/>
    </source>
</evidence>
<feature type="transmembrane region" description="Helical" evidence="6">
    <location>
        <begin position="599"/>
        <end position="620"/>
    </location>
</feature>
<keyword evidence="4 6" id="KW-1133">Transmembrane helix</keyword>
<comment type="subcellular location">
    <subcellularLocation>
        <location evidence="1">Cell membrane</location>
        <topology evidence="1">Multi-pass membrane protein</topology>
    </subcellularLocation>
</comment>
<feature type="transmembrane region" description="Helical" evidence="6">
    <location>
        <begin position="496"/>
        <end position="524"/>
    </location>
</feature>
<evidence type="ECO:0000256" key="2">
    <source>
        <dbReference type="ARBA" id="ARBA00022475"/>
    </source>
</evidence>
<dbReference type="GO" id="GO:0005886">
    <property type="term" value="C:plasma membrane"/>
    <property type="evidence" value="ECO:0007669"/>
    <property type="project" value="UniProtKB-SubCell"/>
</dbReference>
<keyword evidence="3 6" id="KW-0812">Transmembrane</keyword>
<dbReference type="InterPro" id="IPR003838">
    <property type="entry name" value="ABC3_permease_C"/>
</dbReference>
<dbReference type="PANTHER" id="PTHR32522:SF3">
    <property type="entry name" value="ABC3 TRANSPORTER PERMEASE PROTEIN DOMAIN-CONTAINING PROTEIN"/>
    <property type="match status" value="1"/>
</dbReference>
<feature type="transmembrane region" description="Helical" evidence="6">
    <location>
        <begin position="1120"/>
        <end position="1139"/>
    </location>
</feature>
<reference evidence="8 9" key="1">
    <citation type="submission" date="2014-06" db="EMBL/GenBank/DDBJ databases">
        <authorList>
            <person name="Swart Estienne"/>
        </authorList>
    </citation>
    <scope>NUCLEOTIDE SEQUENCE [LARGE SCALE GENOMIC DNA]</scope>
    <source>
        <strain evidence="8 9">130c</strain>
    </source>
</reference>
<evidence type="ECO:0000256" key="3">
    <source>
        <dbReference type="ARBA" id="ARBA00022692"/>
    </source>
</evidence>
<dbReference type="AlphaFoldDB" id="A0A078B1F0"/>
<dbReference type="InParanoid" id="A0A078B1F0"/>
<protein>
    <submittedName>
        <fullName evidence="8">Family protein</fullName>
    </submittedName>
</protein>
<sequence length="1157" mass="133269">MDINQTLDPSTVCILNIQHKIIQIKSEISDASALHPHVNAKYKNIYSYSEDTSTFINPDTSIKPEMLMDSTYEPRRVPLNSKNEQIRLSKMKCWPTTKLFCRYQWRDIKRHKFHFCLAFCSVFTIVLATLVVISIIGKGPIIFLKMAESNHGAIDAYILPGSDERVNDLHQSMFLNFTALQDLVGEEKYSYTPRKTYCGTQMMKFEQESVQNHEQIKLKKSPQNENIVDNKGESFLGEQIETVQNAKDEFTIPSRKDVYQFGENLMEKRTERQIFNLKADDKQQTVCINVINSNREHKIDIGDKFDLPDLNYGECYISDFQKDLLNVDIGDSVYLWAYIGNMYDLLIDEYNSVAPFYNWPIAYKSSSYSLTQLPCKIVGFFSSSNGKFAEGNIQNQVIMEYDYFLPYIAQYLPWELYYYSEFKEFLTRPDLVSLNYYADYIALNLPSPRHDWYSSDNIDSIQYYVTKHVNSFIQDVGFYPVNAQLPILSEMEKLNLAILLFNLIFRVVIAIFVMISIVLVYSLLMIGIDGKTLEMGILRMVGASKVGLTLMILLQSLMFVLPAILFGFVLSIPCLALCYTKVFQEELNNGFSPIPNVAAFINAFVLGLLIPILSSIMPVVRVLGQNLNDALNYERNRVSALYVKILNKSRTDMLPPLIFGIITFCYGFAIYYLLPLSMLSLDLGLTLEVFFFILIGLLLGIAILAINIQKPCEVILTYIFLCFETRAMRKMVLNNLKAHMMRNRLTSTIFSLALGFIIFLLVAYKLQVQYMLNQRESRSGVFPSLVTDYPYYVNPTYIDPVLQDNMDKIESFNWITFEFIRTKPQTQISGVEIAGSDRLTVFQAMPYGVTPNIFSVSRESFKQIYYDRSKLTIGEQLYTARGSQGGVLSTYQVRTLNCDPKYPDQKGKMYMYISQENRNHTRYYQVVPTTVMSSAPFFGMTDMEQNYRYPYLMSIPMFMTLSDQQSVNEVAYERLGIKLKDDYQSNNDQVLMLNKIKEALPDYIKNKIDFRSQGQATLVLVDNIVSLLFDIVIVITMFLCFFSLSSSMSANLYEQAKEIGILRAIGFKKIRIIMLYVYEAFILVFASSIMGIFIGIVVGWSMTLQFAVVQEMPIEFYFPWFELIIIMLASWFCAFFSVFGPTRSIIKHRIASILKMN</sequence>
<dbReference type="Pfam" id="PF02687">
    <property type="entry name" value="FtsX"/>
    <property type="match status" value="2"/>
</dbReference>
<feature type="transmembrane region" description="Helical" evidence="6">
    <location>
        <begin position="686"/>
        <end position="708"/>
    </location>
</feature>
<feature type="transmembrane region" description="Helical" evidence="6">
    <location>
        <begin position="115"/>
        <end position="136"/>
    </location>
</feature>
<accession>A0A078B1F0</accession>
<name>A0A078B1F0_STYLE</name>
<gene>
    <name evidence="8" type="primary">Contig15149.g16144</name>
    <name evidence="8" type="ORF">STYLEM_16140</name>
</gene>
<evidence type="ECO:0000313" key="9">
    <source>
        <dbReference type="Proteomes" id="UP000039865"/>
    </source>
</evidence>
<dbReference type="Proteomes" id="UP000039865">
    <property type="component" value="Unassembled WGS sequence"/>
</dbReference>
<dbReference type="EMBL" id="CCKQ01015233">
    <property type="protein sequence ID" value="CDW87038.1"/>
    <property type="molecule type" value="Genomic_DNA"/>
</dbReference>
<keyword evidence="9" id="KW-1185">Reference proteome</keyword>
<evidence type="ECO:0000256" key="5">
    <source>
        <dbReference type="ARBA" id="ARBA00023136"/>
    </source>
</evidence>
<evidence type="ECO:0000256" key="4">
    <source>
        <dbReference type="ARBA" id="ARBA00022989"/>
    </source>
</evidence>
<evidence type="ECO:0000313" key="8">
    <source>
        <dbReference type="EMBL" id="CDW87038.1"/>
    </source>
</evidence>
<dbReference type="OrthoDB" id="313105at2759"/>
<feature type="domain" description="ABC3 transporter permease C-terminal" evidence="7">
    <location>
        <begin position="507"/>
        <end position="626"/>
    </location>
</feature>
<feature type="domain" description="ABC3 transporter permease C-terminal" evidence="7">
    <location>
        <begin position="1031"/>
        <end position="1148"/>
    </location>
</feature>
<evidence type="ECO:0000256" key="1">
    <source>
        <dbReference type="ARBA" id="ARBA00004651"/>
    </source>
</evidence>
<dbReference type="OMA" id="CINVINS"/>
<feature type="transmembrane region" description="Helical" evidence="6">
    <location>
        <begin position="745"/>
        <end position="764"/>
    </location>
</feature>
<dbReference type="PANTHER" id="PTHR32522">
    <property type="match status" value="1"/>
</dbReference>
<feature type="transmembrane region" description="Helical" evidence="6">
    <location>
        <begin position="1073"/>
        <end position="1100"/>
    </location>
</feature>
<feature type="transmembrane region" description="Helical" evidence="6">
    <location>
        <begin position="653"/>
        <end position="674"/>
    </location>
</feature>
<keyword evidence="2" id="KW-1003">Cell membrane</keyword>
<feature type="transmembrane region" description="Helical" evidence="6">
    <location>
        <begin position="1027"/>
        <end position="1053"/>
    </location>
</feature>